<accession>A0A8S5QXN1</accession>
<sequence>MDKNYPTREMMSESGRRIILVNEPSPELMAKCLKRIIDNKLLEAAKEKAGVK</sequence>
<name>A0A8S5QXN1_9CAUD</name>
<proteinExistence type="predicted"/>
<reference evidence="1" key="1">
    <citation type="journal article" date="2021" name="Proc. Natl. Acad. Sci. U.S.A.">
        <title>A Catalog of Tens of Thousands of Viruses from Human Metagenomes Reveals Hidden Associations with Chronic Diseases.</title>
        <authorList>
            <person name="Tisza M.J."/>
            <person name="Buck C.B."/>
        </authorList>
    </citation>
    <scope>NUCLEOTIDE SEQUENCE</scope>
    <source>
        <strain evidence="1">CtcuE16</strain>
    </source>
</reference>
<dbReference type="EMBL" id="BK015753">
    <property type="protein sequence ID" value="DAE23420.1"/>
    <property type="molecule type" value="Genomic_DNA"/>
</dbReference>
<protein>
    <submittedName>
        <fullName evidence="1">Uncharacterized protein</fullName>
    </submittedName>
</protein>
<evidence type="ECO:0000313" key="1">
    <source>
        <dbReference type="EMBL" id="DAE23420.1"/>
    </source>
</evidence>
<organism evidence="1">
    <name type="scientific">Siphoviridae sp. ctcuE16</name>
    <dbReference type="NCBI Taxonomy" id="2826397"/>
    <lineage>
        <taxon>Viruses</taxon>
        <taxon>Duplodnaviria</taxon>
        <taxon>Heunggongvirae</taxon>
        <taxon>Uroviricota</taxon>
        <taxon>Caudoviricetes</taxon>
    </lineage>
</organism>